<evidence type="ECO:0000256" key="1">
    <source>
        <dbReference type="ARBA" id="ARBA00004123"/>
    </source>
</evidence>
<reference evidence="7 8" key="1">
    <citation type="submission" date="2020-02" db="EMBL/GenBank/DDBJ databases">
        <authorList>
            <person name="Ma Q."/>
            <person name="Huang Y."/>
            <person name="Song X."/>
            <person name="Pei D."/>
        </authorList>
    </citation>
    <scope>NUCLEOTIDE SEQUENCE [LARGE SCALE GENOMIC DNA]</scope>
    <source>
        <strain evidence="7">Sxm20200214</strain>
        <tissue evidence="7">Leaf</tissue>
    </source>
</reference>
<dbReference type="EMBL" id="JAAMPC010000002">
    <property type="protein sequence ID" value="KAG2324126.1"/>
    <property type="molecule type" value="Genomic_DNA"/>
</dbReference>
<gene>
    <name evidence="6" type="ORF">Bca52824_006848</name>
    <name evidence="7" type="ORF">Bca52824_006854</name>
</gene>
<evidence type="ECO:0000313" key="7">
    <source>
        <dbReference type="EMBL" id="KAG2324126.1"/>
    </source>
</evidence>
<dbReference type="Proteomes" id="UP000886595">
    <property type="component" value="Unassembled WGS sequence"/>
</dbReference>
<dbReference type="GO" id="GO:0080188">
    <property type="term" value="P:gene silencing by siRNA-directed DNA methylation"/>
    <property type="evidence" value="ECO:0007669"/>
    <property type="project" value="InterPro"/>
</dbReference>
<dbReference type="EMBL" id="JAAMPC010000002">
    <property type="protein sequence ID" value="KAG2324120.1"/>
    <property type="molecule type" value="Genomic_DNA"/>
</dbReference>
<keyword evidence="3" id="KW-0378">Hydrolase</keyword>
<evidence type="ECO:0000256" key="4">
    <source>
        <dbReference type="ARBA" id="ARBA00022840"/>
    </source>
</evidence>
<evidence type="ECO:0000313" key="6">
    <source>
        <dbReference type="EMBL" id="KAG2324120.1"/>
    </source>
</evidence>
<keyword evidence="2" id="KW-0547">Nucleotide-binding</keyword>
<dbReference type="OrthoDB" id="2020972at2759"/>
<evidence type="ECO:0000256" key="3">
    <source>
        <dbReference type="ARBA" id="ARBA00022806"/>
    </source>
</evidence>
<sequence length="114" mass="12774">MTVTKRGKRALGDEINNRGIEELKAVMLPFVHVHKGSILQKSLPGLRECVVVLNPPDLQRKVLESIEVTHNQKTKNVFETEHKLSLVSVHPSLVSHCKLTEKKVGPSTRPCLHN</sequence>
<keyword evidence="5" id="KW-0539">Nucleus</keyword>
<keyword evidence="4" id="KW-0067">ATP-binding</keyword>
<name>A0A8X7W5W8_BRACI</name>
<evidence type="ECO:0000313" key="8">
    <source>
        <dbReference type="Proteomes" id="UP000886595"/>
    </source>
</evidence>
<protein>
    <submittedName>
        <fullName evidence="7">Uncharacterized protein</fullName>
    </submittedName>
</protein>
<dbReference type="PANTHER" id="PTHR45821">
    <property type="entry name" value="SNF2 DOMAIN-CONTAINING PROTEIN CLASSY 2-RELATED"/>
    <property type="match status" value="1"/>
</dbReference>
<keyword evidence="3" id="KW-0347">Helicase</keyword>
<comment type="subcellular location">
    <subcellularLocation>
        <location evidence="1">Nucleus</location>
    </subcellularLocation>
</comment>
<keyword evidence="8" id="KW-1185">Reference proteome</keyword>
<dbReference type="GO" id="GO:0004386">
    <property type="term" value="F:helicase activity"/>
    <property type="evidence" value="ECO:0007669"/>
    <property type="project" value="UniProtKB-KW"/>
</dbReference>
<dbReference type="AlphaFoldDB" id="A0A8X7W5W8"/>
<comment type="caution">
    <text evidence="7">The sequence shown here is derived from an EMBL/GenBank/DDBJ whole genome shotgun (WGS) entry which is preliminary data.</text>
</comment>
<proteinExistence type="predicted"/>
<accession>A0A8X7W5W8</accession>
<evidence type="ECO:0000256" key="5">
    <source>
        <dbReference type="ARBA" id="ARBA00023242"/>
    </source>
</evidence>
<dbReference type="PANTHER" id="PTHR45821:SF6">
    <property type="entry name" value="SNF2 DOMAIN-CONTAINING PROTEIN CLASSY 3"/>
    <property type="match status" value="1"/>
</dbReference>
<dbReference type="InterPro" id="IPR044567">
    <property type="entry name" value="CLSY/DRD1"/>
</dbReference>
<dbReference type="GO" id="GO:0005634">
    <property type="term" value="C:nucleus"/>
    <property type="evidence" value="ECO:0007669"/>
    <property type="project" value="UniProtKB-SubCell"/>
</dbReference>
<dbReference type="GO" id="GO:0005524">
    <property type="term" value="F:ATP binding"/>
    <property type="evidence" value="ECO:0007669"/>
    <property type="project" value="UniProtKB-KW"/>
</dbReference>
<evidence type="ECO:0000256" key="2">
    <source>
        <dbReference type="ARBA" id="ARBA00022741"/>
    </source>
</evidence>
<organism evidence="7 8">
    <name type="scientific">Brassica carinata</name>
    <name type="common">Ethiopian mustard</name>
    <name type="synonym">Abyssinian cabbage</name>
    <dbReference type="NCBI Taxonomy" id="52824"/>
    <lineage>
        <taxon>Eukaryota</taxon>
        <taxon>Viridiplantae</taxon>
        <taxon>Streptophyta</taxon>
        <taxon>Embryophyta</taxon>
        <taxon>Tracheophyta</taxon>
        <taxon>Spermatophyta</taxon>
        <taxon>Magnoliopsida</taxon>
        <taxon>eudicotyledons</taxon>
        <taxon>Gunneridae</taxon>
        <taxon>Pentapetalae</taxon>
        <taxon>rosids</taxon>
        <taxon>malvids</taxon>
        <taxon>Brassicales</taxon>
        <taxon>Brassicaceae</taxon>
        <taxon>Brassiceae</taxon>
        <taxon>Brassica</taxon>
    </lineage>
</organism>